<evidence type="ECO:0000313" key="2">
    <source>
        <dbReference type="Proteomes" id="UP000251891"/>
    </source>
</evidence>
<organism evidence="1 2">
    <name type="scientific">Actinomadura craniellae</name>
    <dbReference type="NCBI Taxonomy" id="2231787"/>
    <lineage>
        <taxon>Bacteria</taxon>
        <taxon>Bacillati</taxon>
        <taxon>Actinomycetota</taxon>
        <taxon>Actinomycetes</taxon>
        <taxon>Streptosporangiales</taxon>
        <taxon>Thermomonosporaceae</taxon>
        <taxon>Actinomadura</taxon>
    </lineage>
</organism>
<dbReference type="RefSeq" id="WP_111871371.1">
    <property type="nucleotide sequence ID" value="NZ_QLYX01000018.1"/>
</dbReference>
<reference evidence="1 2" key="1">
    <citation type="submission" date="2018-06" db="EMBL/GenBank/DDBJ databases">
        <title>Actinomadura craniellae sp. nov. isolated from marine sponge Craniella sp.</title>
        <authorList>
            <person name="Li L."/>
            <person name="Xu Q.H."/>
            <person name="Lin H.W."/>
            <person name="Lu Y.H."/>
        </authorList>
    </citation>
    <scope>NUCLEOTIDE SEQUENCE [LARGE SCALE GENOMIC DNA]</scope>
    <source>
        <strain evidence="1 2">LHW63021</strain>
    </source>
</reference>
<dbReference type="InterPro" id="IPR021373">
    <property type="entry name" value="DUF2993"/>
</dbReference>
<keyword evidence="2" id="KW-1185">Reference proteome</keyword>
<accession>A0A365GXA7</accession>
<comment type="caution">
    <text evidence="1">The sequence shown here is derived from an EMBL/GenBank/DDBJ whole genome shotgun (WGS) entry which is preliminary data.</text>
</comment>
<sequence>MRKVLVVFLILLVGGALVADRLAVNRAEAEIGRQIATQYNLTTQPDVTIHGFPFLTQAIGGEYDQIDVAIGDWTDQGIEVKDVRAEMHGVSAPLGDVVNGDTSGITVRTAVASAVVPFEALKKRAPQGVRSISAKGPDVQVEGNIAMLGVSADVTMVVSVRATAQGIAITPRSVGASGTGVQVPLSLVRQRLSWTVPIRDLPVGSRISKVEVTPTGLRVSATAENVKLNDLENA</sequence>
<name>A0A365GXA7_9ACTN</name>
<dbReference type="Pfam" id="PF11209">
    <property type="entry name" value="LmeA"/>
    <property type="match status" value="1"/>
</dbReference>
<proteinExistence type="predicted"/>
<protein>
    <submittedName>
        <fullName evidence="1">DUF2993 domain-containing protein</fullName>
    </submittedName>
</protein>
<gene>
    <name evidence="1" type="ORF">DPM19_29610</name>
</gene>
<dbReference type="OrthoDB" id="3215846at2"/>
<dbReference type="Proteomes" id="UP000251891">
    <property type="component" value="Unassembled WGS sequence"/>
</dbReference>
<dbReference type="EMBL" id="QLYX01000018">
    <property type="protein sequence ID" value="RAY11469.1"/>
    <property type="molecule type" value="Genomic_DNA"/>
</dbReference>
<dbReference type="AlphaFoldDB" id="A0A365GXA7"/>
<evidence type="ECO:0000313" key="1">
    <source>
        <dbReference type="EMBL" id="RAY11469.1"/>
    </source>
</evidence>